<dbReference type="EMBL" id="JAWQEG010004022">
    <property type="protein sequence ID" value="KAK3863412.1"/>
    <property type="molecule type" value="Genomic_DNA"/>
</dbReference>
<feature type="domain" description="Integrase p58-like C-terminal" evidence="1">
    <location>
        <begin position="90"/>
        <end position="121"/>
    </location>
</feature>
<proteinExistence type="predicted"/>
<dbReference type="Proteomes" id="UP001286313">
    <property type="component" value="Unassembled WGS sequence"/>
</dbReference>
<dbReference type="Gene3D" id="3.10.10.10">
    <property type="entry name" value="HIV Type 1 Reverse Transcriptase, subunit A, domain 1"/>
    <property type="match status" value="1"/>
</dbReference>
<reference evidence="2" key="1">
    <citation type="submission" date="2023-10" db="EMBL/GenBank/DDBJ databases">
        <title>Genome assemblies of two species of porcelain crab, Petrolisthes cinctipes and Petrolisthes manimaculis (Anomura: Porcellanidae).</title>
        <authorList>
            <person name="Angst P."/>
        </authorList>
    </citation>
    <scope>NUCLEOTIDE SEQUENCE</scope>
    <source>
        <strain evidence="2">PB745_01</strain>
        <tissue evidence="2">Gill</tissue>
    </source>
</reference>
<dbReference type="InterPro" id="IPR050951">
    <property type="entry name" value="Retrovirus_Pol_polyprotein"/>
</dbReference>
<organism evidence="2 3">
    <name type="scientific">Petrolisthes cinctipes</name>
    <name type="common">Flat porcelain crab</name>
    <dbReference type="NCBI Taxonomy" id="88211"/>
    <lineage>
        <taxon>Eukaryota</taxon>
        <taxon>Metazoa</taxon>
        <taxon>Ecdysozoa</taxon>
        <taxon>Arthropoda</taxon>
        <taxon>Crustacea</taxon>
        <taxon>Multicrustacea</taxon>
        <taxon>Malacostraca</taxon>
        <taxon>Eumalacostraca</taxon>
        <taxon>Eucarida</taxon>
        <taxon>Decapoda</taxon>
        <taxon>Pleocyemata</taxon>
        <taxon>Anomura</taxon>
        <taxon>Galatheoidea</taxon>
        <taxon>Porcellanidae</taxon>
        <taxon>Petrolisthes</taxon>
    </lineage>
</organism>
<evidence type="ECO:0000313" key="2">
    <source>
        <dbReference type="EMBL" id="KAK3863412.1"/>
    </source>
</evidence>
<dbReference type="InterPro" id="IPR054465">
    <property type="entry name" value="Integrase_p58-like_C"/>
</dbReference>
<evidence type="ECO:0000259" key="1">
    <source>
        <dbReference type="Pfam" id="PF22938"/>
    </source>
</evidence>
<dbReference type="PANTHER" id="PTHR37984:SF5">
    <property type="entry name" value="PROTEIN NYNRIN-LIKE"/>
    <property type="match status" value="1"/>
</dbReference>
<dbReference type="InterPro" id="IPR043502">
    <property type="entry name" value="DNA/RNA_pol_sf"/>
</dbReference>
<keyword evidence="3" id="KW-1185">Reference proteome</keyword>
<dbReference type="SUPFAM" id="SSF56672">
    <property type="entry name" value="DNA/RNA polymerases"/>
    <property type="match status" value="1"/>
</dbReference>
<dbReference type="Pfam" id="PF22938">
    <property type="entry name" value="Integrase_p58_C"/>
    <property type="match status" value="1"/>
</dbReference>
<accession>A0AAE1EXN0</accession>
<comment type="caution">
    <text evidence="2">The sequence shown here is derived from an EMBL/GenBank/DDBJ whole genome shotgun (WGS) entry which is preliminary data.</text>
</comment>
<evidence type="ECO:0000313" key="3">
    <source>
        <dbReference type="Proteomes" id="UP001286313"/>
    </source>
</evidence>
<dbReference type="GO" id="GO:0071897">
    <property type="term" value="P:DNA biosynthetic process"/>
    <property type="evidence" value="ECO:0007669"/>
    <property type="project" value="UniProtKB-ARBA"/>
</dbReference>
<protein>
    <recommendedName>
        <fullName evidence="1">Integrase p58-like C-terminal domain-containing protein</fullName>
    </recommendedName>
</protein>
<name>A0AAE1EXN0_PETCI</name>
<dbReference type="PANTHER" id="PTHR37984">
    <property type="entry name" value="PROTEIN CBG26694"/>
    <property type="match status" value="1"/>
</dbReference>
<gene>
    <name evidence="2" type="ORF">Pcinc_030822</name>
</gene>
<sequence>MVTSRDRLVSLGGMDLIPGQEYNAVNQYLSELGKKLQTVRTFAKSHLSQLQDKTTQLWGTKAVLRTFKVGQKVLAFLPSHGNPLQKRYSGPYVIKEKLSPLNYVIETPDRRKKSQLVHINLIRDYLSRTSGDEPGDPVVALCVTMVPQTVTDEEEIDEETDGENILTVDLPTSNGFFPNSHLLSNFQYHCSELENSFCKNIKSLLSKYPEITADRPGLCTIISHEISLTEECKAPIRLAPYKLNPAKTAILKQEVQYLLDYHLAEPSTSPWAAPCLLVPKPDHSYRMCTDYRKLNEVTARDCCIPG</sequence>
<dbReference type="AlphaFoldDB" id="A0AAE1EXN0"/>